<dbReference type="InterPro" id="IPR036259">
    <property type="entry name" value="MFS_trans_sf"/>
</dbReference>
<feature type="transmembrane region" description="Helical" evidence="7">
    <location>
        <begin position="188"/>
        <end position="206"/>
    </location>
</feature>
<feature type="region of interest" description="Disordered" evidence="6">
    <location>
        <begin position="1"/>
        <end position="24"/>
    </location>
</feature>
<evidence type="ECO:0000256" key="5">
    <source>
        <dbReference type="ARBA" id="ARBA00023136"/>
    </source>
</evidence>
<dbReference type="STRING" id="675824.A0A1E3Q0L2"/>
<dbReference type="AlphaFoldDB" id="A0A1E3Q0L2"/>
<dbReference type="PANTHER" id="PTHR23502:SF31">
    <property type="entry name" value="POLYAMINE TRANSPORTER 1"/>
    <property type="match status" value="1"/>
</dbReference>
<feature type="transmembrane region" description="Helical" evidence="7">
    <location>
        <begin position="526"/>
        <end position="548"/>
    </location>
</feature>
<dbReference type="CDD" id="cd17323">
    <property type="entry name" value="MFS_Tpo1_MDR_like"/>
    <property type="match status" value="1"/>
</dbReference>
<proteinExistence type="predicted"/>
<keyword evidence="10" id="KW-1185">Reference proteome</keyword>
<reference evidence="9 10" key="1">
    <citation type="journal article" date="2016" name="Proc. Natl. Acad. Sci. U.S.A.">
        <title>Comparative genomics of biotechnologically important yeasts.</title>
        <authorList>
            <person name="Riley R."/>
            <person name="Haridas S."/>
            <person name="Wolfe K.H."/>
            <person name="Lopes M.R."/>
            <person name="Hittinger C.T."/>
            <person name="Goeker M."/>
            <person name="Salamov A.A."/>
            <person name="Wisecaver J.H."/>
            <person name="Long T.M."/>
            <person name="Calvey C.H."/>
            <person name="Aerts A.L."/>
            <person name="Barry K.W."/>
            <person name="Choi C."/>
            <person name="Clum A."/>
            <person name="Coughlan A.Y."/>
            <person name="Deshpande S."/>
            <person name="Douglass A.P."/>
            <person name="Hanson S.J."/>
            <person name="Klenk H.-P."/>
            <person name="LaButti K.M."/>
            <person name="Lapidus A."/>
            <person name="Lindquist E.A."/>
            <person name="Lipzen A.M."/>
            <person name="Meier-Kolthoff J.P."/>
            <person name="Ohm R.A."/>
            <person name="Otillar R.P."/>
            <person name="Pangilinan J.L."/>
            <person name="Peng Y."/>
            <person name="Rokas A."/>
            <person name="Rosa C.A."/>
            <person name="Scheuner C."/>
            <person name="Sibirny A.A."/>
            <person name="Slot J.C."/>
            <person name="Stielow J.B."/>
            <person name="Sun H."/>
            <person name="Kurtzman C.P."/>
            <person name="Blackwell M."/>
            <person name="Grigoriev I.V."/>
            <person name="Jeffries T.W."/>
        </authorList>
    </citation>
    <scope>NUCLEOTIDE SEQUENCE [LARGE SCALE GENOMIC DNA]</scope>
    <source>
        <strain evidence="9 10">NRRL Y-11557</strain>
    </source>
</reference>
<keyword evidence="3 7" id="KW-0812">Transmembrane</keyword>
<feature type="transmembrane region" description="Helical" evidence="7">
    <location>
        <begin position="391"/>
        <end position="410"/>
    </location>
</feature>
<dbReference type="OrthoDB" id="9986881at2759"/>
<evidence type="ECO:0000313" key="9">
    <source>
        <dbReference type="EMBL" id="ODQ70577.1"/>
    </source>
</evidence>
<keyword evidence="2" id="KW-0813">Transport</keyword>
<feature type="transmembrane region" description="Helical" evidence="7">
    <location>
        <begin position="245"/>
        <end position="267"/>
    </location>
</feature>
<keyword evidence="4 7" id="KW-1133">Transmembrane helix</keyword>
<evidence type="ECO:0000313" key="10">
    <source>
        <dbReference type="Proteomes" id="UP000094385"/>
    </source>
</evidence>
<evidence type="ECO:0000256" key="1">
    <source>
        <dbReference type="ARBA" id="ARBA00004141"/>
    </source>
</evidence>
<sequence>MADIEKGPCSGSGSTTGTDQTGMEHTKDFEDVGVAPTDINYEDAVSLERVRSAISIANETIGASPGQQLDYTKIGEPLPPFGGGKPFPPMLPNREAYVVEYDGPNDPDHPQNYPLGKKIRVMSILGLCTFSITFGSSIFSSATIVVAEKFHVSTLVAIIGTSLYVLGFGSGPLLWAPLSELSGRRLPMILGMLGFSIFQIGVARAYDLQTIMICRFFGGFFGAASLAVVPATFADIIGNRWRGTAMVMFVAAVFCGPLLGPVVGSFIVSSYLGWRWTEYLVAIMGFAGLAGIVFLVDETYAPTVLVHKAAKLRRLTGNWGIHARQEQVELDLKDLVEKNFSRPIRMLVTEPILLLISIYTAFIYGILYLLLEAYPIIFIEGYGMKSTIGELPYIGLIIGQLIGCSIVLSFEPRQVRAMVANGGRVVPELRLVPTIIGAIILPIGLFWLTWTGAYHEHVHWIVPTLAGLFVGCGIILIFLTSLTYIIESYLMFAASAMAANTVLRSCFGAGFPLFANQMFHNLHVQWAGTLLGCIALILMPVPVLFFIFGKRLRKISKYAPA</sequence>
<dbReference type="Proteomes" id="UP000094385">
    <property type="component" value="Unassembled WGS sequence"/>
</dbReference>
<feature type="transmembrane region" description="Helical" evidence="7">
    <location>
        <begin position="489"/>
        <end position="514"/>
    </location>
</feature>
<comment type="subcellular location">
    <subcellularLocation>
        <location evidence="1">Membrane</location>
        <topology evidence="1">Multi-pass membrane protein</topology>
    </subcellularLocation>
</comment>
<dbReference type="PROSITE" id="PS50850">
    <property type="entry name" value="MFS"/>
    <property type="match status" value="1"/>
</dbReference>
<dbReference type="GO" id="GO:0022857">
    <property type="term" value="F:transmembrane transporter activity"/>
    <property type="evidence" value="ECO:0007669"/>
    <property type="project" value="InterPro"/>
</dbReference>
<feature type="transmembrane region" description="Helical" evidence="7">
    <location>
        <begin position="460"/>
        <end position="482"/>
    </location>
</feature>
<feature type="domain" description="Major facilitator superfamily (MFS) profile" evidence="8">
    <location>
        <begin position="121"/>
        <end position="552"/>
    </location>
</feature>
<dbReference type="FunFam" id="1.20.1250.20:FF:000011">
    <property type="entry name" value="MFS multidrug transporter, putative"/>
    <property type="match status" value="1"/>
</dbReference>
<feature type="transmembrane region" description="Helical" evidence="7">
    <location>
        <begin position="279"/>
        <end position="296"/>
    </location>
</feature>
<gene>
    <name evidence="9" type="ORF">LIPSTDRAFT_6033</name>
</gene>
<dbReference type="InterPro" id="IPR020846">
    <property type="entry name" value="MFS_dom"/>
</dbReference>
<evidence type="ECO:0000256" key="2">
    <source>
        <dbReference type="ARBA" id="ARBA00022448"/>
    </source>
</evidence>
<name>A0A1E3Q0L2_LIPST</name>
<keyword evidence="5 7" id="KW-0472">Membrane</keyword>
<dbReference type="PANTHER" id="PTHR23502">
    <property type="entry name" value="MAJOR FACILITATOR SUPERFAMILY"/>
    <property type="match status" value="1"/>
</dbReference>
<evidence type="ECO:0000259" key="8">
    <source>
        <dbReference type="PROSITE" id="PS50850"/>
    </source>
</evidence>
<evidence type="ECO:0000256" key="7">
    <source>
        <dbReference type="SAM" id="Phobius"/>
    </source>
</evidence>
<dbReference type="SUPFAM" id="SSF103473">
    <property type="entry name" value="MFS general substrate transporter"/>
    <property type="match status" value="1"/>
</dbReference>
<organism evidence="9 10">
    <name type="scientific">Lipomyces starkeyi NRRL Y-11557</name>
    <dbReference type="NCBI Taxonomy" id="675824"/>
    <lineage>
        <taxon>Eukaryota</taxon>
        <taxon>Fungi</taxon>
        <taxon>Dikarya</taxon>
        <taxon>Ascomycota</taxon>
        <taxon>Saccharomycotina</taxon>
        <taxon>Lipomycetes</taxon>
        <taxon>Lipomycetales</taxon>
        <taxon>Lipomycetaceae</taxon>
        <taxon>Lipomyces</taxon>
    </lineage>
</organism>
<dbReference type="InterPro" id="IPR011701">
    <property type="entry name" value="MFS"/>
</dbReference>
<evidence type="ECO:0000256" key="4">
    <source>
        <dbReference type="ARBA" id="ARBA00022989"/>
    </source>
</evidence>
<feature type="transmembrane region" description="Helical" evidence="7">
    <location>
        <begin position="152"/>
        <end position="176"/>
    </location>
</feature>
<dbReference type="EMBL" id="KV454300">
    <property type="protein sequence ID" value="ODQ70577.1"/>
    <property type="molecule type" value="Genomic_DNA"/>
</dbReference>
<feature type="transmembrane region" description="Helical" evidence="7">
    <location>
        <begin position="124"/>
        <end position="146"/>
    </location>
</feature>
<feature type="transmembrane region" description="Helical" evidence="7">
    <location>
        <begin position="212"/>
        <end position="233"/>
    </location>
</feature>
<protein>
    <recommendedName>
        <fullName evidence="8">Major facilitator superfamily (MFS) profile domain-containing protein</fullName>
    </recommendedName>
</protein>
<evidence type="ECO:0000256" key="3">
    <source>
        <dbReference type="ARBA" id="ARBA00022692"/>
    </source>
</evidence>
<dbReference type="Pfam" id="PF07690">
    <property type="entry name" value="MFS_1"/>
    <property type="match status" value="1"/>
</dbReference>
<feature type="transmembrane region" description="Helical" evidence="7">
    <location>
        <begin position="352"/>
        <end position="371"/>
    </location>
</feature>
<dbReference type="Gene3D" id="1.20.1250.20">
    <property type="entry name" value="MFS general substrate transporter like domains"/>
    <property type="match status" value="1"/>
</dbReference>
<accession>A0A1E3Q0L2</accession>
<dbReference type="GO" id="GO:0005886">
    <property type="term" value="C:plasma membrane"/>
    <property type="evidence" value="ECO:0007669"/>
    <property type="project" value="TreeGrafter"/>
</dbReference>
<feature type="transmembrane region" description="Helical" evidence="7">
    <location>
        <begin position="431"/>
        <end position="448"/>
    </location>
</feature>
<evidence type="ECO:0000256" key="6">
    <source>
        <dbReference type="SAM" id="MobiDB-lite"/>
    </source>
</evidence>